<dbReference type="Proteomes" id="UP000054928">
    <property type="component" value="Unassembled WGS sequence"/>
</dbReference>
<dbReference type="RefSeq" id="XP_024577679.1">
    <property type="nucleotide sequence ID" value="XM_024727065.1"/>
</dbReference>
<organism evidence="1 2">
    <name type="scientific">Plasmopara halstedii</name>
    <name type="common">Downy mildew of sunflower</name>
    <dbReference type="NCBI Taxonomy" id="4781"/>
    <lineage>
        <taxon>Eukaryota</taxon>
        <taxon>Sar</taxon>
        <taxon>Stramenopiles</taxon>
        <taxon>Oomycota</taxon>
        <taxon>Peronosporomycetes</taxon>
        <taxon>Peronosporales</taxon>
        <taxon>Peronosporaceae</taxon>
        <taxon>Plasmopara</taxon>
    </lineage>
</organism>
<evidence type="ECO:0000313" key="1">
    <source>
        <dbReference type="EMBL" id="CEG41310.1"/>
    </source>
</evidence>
<name>A0A0P1AKA7_PLAHL</name>
<keyword evidence="2" id="KW-1185">Reference proteome</keyword>
<reference evidence="2" key="1">
    <citation type="submission" date="2014-09" db="EMBL/GenBank/DDBJ databases">
        <authorList>
            <person name="Sharma Rahul"/>
            <person name="Thines Marco"/>
        </authorList>
    </citation>
    <scope>NUCLEOTIDE SEQUENCE [LARGE SCALE GENOMIC DNA]</scope>
</reference>
<dbReference type="AlphaFoldDB" id="A0A0P1AKA7"/>
<protein>
    <submittedName>
        <fullName evidence="1">Uncharacterized protein</fullName>
    </submittedName>
</protein>
<dbReference type="GeneID" id="36406720"/>
<sequence>MRCWYCAHASLSRNAELRTRATPFSCTTECARTSQGQAIVNISPSSQTPSVDVDAASTMWLQVTHQDAAIGVAERIYVLTTLPHNTPLVLPWVPKVLSSCCKLTNSSATLCDGHQKLAQCLGPVEAVKFFYRIVEVKKNSYQLFQPVHQSLWVNKKDLHSLCTWLKHVKCSNPHACYKLCDQLPDYTLNKARTVGLLNREGTVANMRGGSWLRIVDCKAERARMMCRIDNFAFLQIWPTKCSISVGNRSVAEVIFGENDESCKMFTFVFIFANAFGSNHAVHEKVVEQIDHVRNDRCQLVPFEEHVDKSTLSNQYNLCLANNVACSLGVDSKPLNVDHGLNFLAINEVSDQSAGEVDCEPKAVDMEAVLMRDEDKLHFCVHLTEKAQTGGSDILVNAGDKADVLNSDRAYSVCVRAGDLKSNGDYLGHSHVWNDRCHDKRIEEYAAIYALSCDDHLGTENGVKTNAEVKTEPVDVDKLRNNWLSRSAVKAASSEGVDNVDCDHKTVNIKAVFMREEDTLRLCTQAIKKAPIGGSGIYANAGEKADVLHTNCAYSDYVQAVDSQSSDDSSGHSLAKNMAVGLNIYVWNDQCHDIQTEEYTAINALSFDDHLGTADVVRDNEETADVDNLWDNRIISPILPTERVGNISCGLNEVGMNDMLLREEDKVIFGVYTPELSQIKRIDKCLDAEVIDVVGREGPANFCDRADSICLRERDTVSPVSITESSGHSCGVNCCADWKAELSIETEASDIAVLSSLDDTFDSVDELILNEEAGKCEVANTKTRRLNTCSINDCGSHCLPVKVKPGGSEAPRAEFQFYKLGVVEYCVRKRAQYPPHDTLSQALFSADQDNADLVFEALLSDDPLSDEWLHDVVSKNDLDKTSESSEILAQIRASNDTYTLIMDDKAPEAILESSLHDDEVGYYDLVSSFEYPVPRRRHGNIYIGQVSPPSSPRYFQFAGTKDHFGYYVKARARPQSFVSMSMPAVSSGQAQQKTTLSSSGIAKPASALTRPRSFVRSHVM</sequence>
<proteinExistence type="predicted"/>
<accession>A0A0P1AKA7</accession>
<dbReference type="OrthoDB" id="79921at2759"/>
<dbReference type="STRING" id="4781.A0A0P1AKA7"/>
<dbReference type="EMBL" id="CCYD01000553">
    <property type="protein sequence ID" value="CEG41310.1"/>
    <property type="molecule type" value="Genomic_DNA"/>
</dbReference>
<evidence type="ECO:0000313" key="2">
    <source>
        <dbReference type="Proteomes" id="UP000054928"/>
    </source>
</evidence>